<dbReference type="InterPro" id="IPR037092">
    <property type="entry name" value="FlavoCytC_S_DH_flav-bd_sf"/>
</dbReference>
<dbReference type="InterPro" id="IPR016156">
    <property type="entry name" value="FAD/NAD-linked_Rdtase_dimer_sf"/>
</dbReference>
<protein>
    <submittedName>
        <fullName evidence="6">Sulfide dehydrogenase [flavocytochrome C] flavoprotein chain (EC)</fullName>
        <ecNumber evidence="6">1.8.2.-</ecNumber>
    </submittedName>
</protein>
<proteinExistence type="predicted"/>
<dbReference type="GO" id="GO:0050660">
    <property type="term" value="F:flavin adenine dinucleotide binding"/>
    <property type="evidence" value="ECO:0007669"/>
    <property type="project" value="InterPro"/>
</dbReference>
<dbReference type="AlphaFoldDB" id="A0A6S6TS21"/>
<feature type="domain" description="Flavocytochrome c sulphide dehydrogenase flavin-binding" evidence="4">
    <location>
        <begin position="391"/>
        <end position="461"/>
    </location>
</feature>
<evidence type="ECO:0000259" key="3">
    <source>
        <dbReference type="Pfam" id="PF07992"/>
    </source>
</evidence>
<dbReference type="Pfam" id="PF07992">
    <property type="entry name" value="Pyr_redox_2"/>
    <property type="match status" value="1"/>
</dbReference>
<keyword evidence="2" id="KW-0274">FAD</keyword>
<evidence type="ECO:0000259" key="5">
    <source>
        <dbReference type="Pfam" id="PF21706"/>
    </source>
</evidence>
<dbReference type="SUPFAM" id="SSF55424">
    <property type="entry name" value="FAD/NAD-linked reductases, dimerisation (C-terminal) domain"/>
    <property type="match status" value="1"/>
</dbReference>
<dbReference type="InterPro" id="IPR052541">
    <property type="entry name" value="SQRD"/>
</dbReference>
<dbReference type="GO" id="GO:0016491">
    <property type="term" value="F:oxidoreductase activity"/>
    <property type="evidence" value="ECO:0007669"/>
    <property type="project" value="UniProtKB-KW"/>
</dbReference>
<accession>A0A6S6TS21</accession>
<reference evidence="6" key="1">
    <citation type="submission" date="2020-01" db="EMBL/GenBank/DDBJ databases">
        <authorList>
            <person name="Meier V. D."/>
            <person name="Meier V D."/>
        </authorList>
    </citation>
    <scope>NUCLEOTIDE SEQUENCE</scope>
    <source>
        <strain evidence="6">HLG_WM_MAG_04</strain>
    </source>
</reference>
<dbReference type="EMBL" id="CACVAX010000050">
    <property type="protein sequence ID" value="CAA6817866.1"/>
    <property type="molecule type" value="Genomic_DNA"/>
</dbReference>
<feature type="domain" description="FAD/NAD(P)-binding" evidence="3">
    <location>
        <begin position="45"/>
        <end position="165"/>
    </location>
</feature>
<dbReference type="PANTHER" id="PTHR43755">
    <property type="match status" value="1"/>
</dbReference>
<sequence>MVWYKEQMMKKNINNQRRSFLKGSVITAAALVSIPNELFAESTAKKVVIVGGGIAGSTIARYLRKFIPQTTLLEITIIEPKTTYTTPFGTNEIITGARTLEALTVSYDALKREITGVMVHKKASSINSTAKYVSTEDGMEYLYDFCIVATGIDFDYSDIVGLNAQTNVQVPHAYDLVNDGSIEQITELKSQLDAMANGAKVVLVAPQNAYRCPPAPYERASQIAQYIKENKPNSAITILDPKGAFAKQDSFEKAWSELYGYGTDSAIITWEGSTVVNEIIIPNTGAKIIKTETDEISAEVVTYIPTMKASKFAYDAGLIETDSAMFDLDKRWAPVNQETFESTMAGKEGIYIIGDSSKTNLPKSGYAANSEAKACAMAIVSKIKGINPTPETIMTNGCYSFVGQDYAISILQKFRIKEDKSGYALVSQGRNSSPLEADARWRKKEAEQGHAWYTNFRKDCFGV</sequence>
<keyword evidence="6" id="KW-0560">Oxidoreductase</keyword>
<dbReference type="Gene3D" id="3.50.50.60">
    <property type="entry name" value="FAD/NAD(P)-binding domain"/>
    <property type="match status" value="2"/>
</dbReference>
<gene>
    <name evidence="6" type="ORF">HELGO_WM8150</name>
</gene>
<dbReference type="PANTHER" id="PTHR43755:SF1">
    <property type="entry name" value="FAD-DEPENDENT PYRIDINE NUCLEOTIDE-DISULPHIDE OXIDOREDUCTASE"/>
    <property type="match status" value="1"/>
</dbReference>
<evidence type="ECO:0000259" key="4">
    <source>
        <dbReference type="Pfam" id="PF09242"/>
    </source>
</evidence>
<organism evidence="6">
    <name type="scientific">uncultured Sulfurovum sp</name>
    <dbReference type="NCBI Taxonomy" id="269237"/>
    <lineage>
        <taxon>Bacteria</taxon>
        <taxon>Pseudomonadati</taxon>
        <taxon>Campylobacterota</taxon>
        <taxon>Epsilonproteobacteria</taxon>
        <taxon>Campylobacterales</taxon>
        <taxon>Sulfurovaceae</taxon>
        <taxon>Sulfurovum</taxon>
        <taxon>environmental samples</taxon>
    </lineage>
</organism>
<dbReference type="Pfam" id="PF21706">
    <property type="entry name" value="FCSD_central"/>
    <property type="match status" value="1"/>
</dbReference>
<name>A0A6S6TS21_9BACT</name>
<dbReference type="InterPro" id="IPR036188">
    <property type="entry name" value="FAD/NAD-bd_sf"/>
</dbReference>
<dbReference type="EC" id="1.8.2.-" evidence="6"/>
<evidence type="ECO:0000256" key="2">
    <source>
        <dbReference type="ARBA" id="ARBA00022827"/>
    </source>
</evidence>
<keyword evidence="1" id="KW-0285">Flavoprotein</keyword>
<dbReference type="InterPro" id="IPR049386">
    <property type="entry name" value="FCSD_central"/>
</dbReference>
<feature type="domain" description="Sulfide dehydrogenase [flavocytochrome c] flavoprotein chain central" evidence="5">
    <location>
        <begin position="188"/>
        <end position="305"/>
    </location>
</feature>
<evidence type="ECO:0000313" key="6">
    <source>
        <dbReference type="EMBL" id="CAA6817866.1"/>
    </source>
</evidence>
<dbReference type="SUPFAM" id="SSF51905">
    <property type="entry name" value="FAD/NAD(P)-binding domain"/>
    <property type="match status" value="2"/>
</dbReference>
<dbReference type="InterPro" id="IPR015323">
    <property type="entry name" value="FlavoCytC_S_DH_flav-bd"/>
</dbReference>
<dbReference type="Gene3D" id="3.90.760.10">
    <property type="entry name" value="Flavocytochrome c sulphide dehydrogenase, flavin-binding domain"/>
    <property type="match status" value="1"/>
</dbReference>
<dbReference type="Pfam" id="PF09242">
    <property type="entry name" value="FCSD-flav_bind"/>
    <property type="match status" value="1"/>
</dbReference>
<dbReference type="InterPro" id="IPR023753">
    <property type="entry name" value="FAD/NAD-binding_dom"/>
</dbReference>
<evidence type="ECO:0000256" key="1">
    <source>
        <dbReference type="ARBA" id="ARBA00022630"/>
    </source>
</evidence>